<evidence type="ECO:0000256" key="1">
    <source>
        <dbReference type="SAM" id="Phobius"/>
    </source>
</evidence>
<dbReference type="Pfam" id="PF09512">
    <property type="entry name" value="ThiW"/>
    <property type="match status" value="1"/>
</dbReference>
<keyword evidence="1" id="KW-0472">Membrane</keyword>
<proteinExistence type="predicted"/>
<dbReference type="NCBIfam" id="TIGR02359">
    <property type="entry name" value="thiW"/>
    <property type="match status" value="1"/>
</dbReference>
<feature type="transmembrane region" description="Helical" evidence="1">
    <location>
        <begin position="6"/>
        <end position="26"/>
    </location>
</feature>
<keyword evidence="1" id="KW-0812">Transmembrane</keyword>
<dbReference type="GeneID" id="72385997"/>
<dbReference type="InterPro" id="IPR012652">
    <property type="entry name" value="ThiW"/>
</dbReference>
<dbReference type="EMBL" id="CP116507">
    <property type="protein sequence ID" value="WCG22593.1"/>
    <property type="molecule type" value="Genomic_DNA"/>
</dbReference>
<feature type="transmembrane region" description="Helical" evidence="1">
    <location>
        <begin position="38"/>
        <end position="58"/>
    </location>
</feature>
<feature type="transmembrane region" description="Helical" evidence="1">
    <location>
        <begin position="127"/>
        <end position="149"/>
    </location>
</feature>
<dbReference type="RefSeq" id="WP_248848759.1">
    <property type="nucleotide sequence ID" value="NZ_CP097017.1"/>
</dbReference>
<protein>
    <submittedName>
        <fullName evidence="2">Energy coupling factor transporter S component ThiW</fullName>
    </submittedName>
</protein>
<feature type="transmembrane region" description="Helical" evidence="1">
    <location>
        <begin position="99"/>
        <end position="121"/>
    </location>
</feature>
<dbReference type="Proteomes" id="UP001179600">
    <property type="component" value="Chromosome"/>
</dbReference>
<dbReference type="PIRSF" id="PIRSF024534">
    <property type="entry name" value="ThiW"/>
    <property type="match status" value="1"/>
</dbReference>
<reference evidence="2" key="1">
    <citation type="submission" date="2023-01" db="EMBL/GenBank/DDBJ databases">
        <title>Oxazolidinone resistance genes in florfenicol resistant enterococci from beef cattle and veal calves at slaughter.</title>
        <authorList>
            <person name="Biggel M."/>
        </authorList>
    </citation>
    <scope>NUCLEOTIDE SEQUENCE</scope>
    <source>
        <strain evidence="2">K204-1</strain>
    </source>
</reference>
<gene>
    <name evidence="2" type="primary">thiW</name>
    <name evidence="2" type="ORF">PML95_09415</name>
</gene>
<evidence type="ECO:0000313" key="2">
    <source>
        <dbReference type="EMBL" id="WCG22593.1"/>
    </source>
</evidence>
<keyword evidence="1" id="KW-1133">Transmembrane helix</keyword>
<dbReference type="AlphaFoldDB" id="A0AAF0BCF2"/>
<organism evidence="2 3">
    <name type="scientific">Vagococcus lutrae</name>
    <dbReference type="NCBI Taxonomy" id="81947"/>
    <lineage>
        <taxon>Bacteria</taxon>
        <taxon>Bacillati</taxon>
        <taxon>Bacillota</taxon>
        <taxon>Bacilli</taxon>
        <taxon>Lactobacillales</taxon>
        <taxon>Enterococcaceae</taxon>
        <taxon>Vagococcus</taxon>
    </lineage>
</organism>
<evidence type="ECO:0000313" key="3">
    <source>
        <dbReference type="Proteomes" id="UP001179600"/>
    </source>
</evidence>
<sequence length="164" mass="17307">MKTKKLVYTAMLMAISVVGGSLLSFNIGIAKVAPVQHFINLISAVLLGPGYAILQAFGSSILRNILGTGTLLAFPGSMFGAGLAGYFYQRHQNLISATLGEIIGTSLLGGTTSFFLAKWLLGLNMPFGLLVLSFAASTAVGALAGFALLKMVWSRLEPFFQKIS</sequence>
<accession>A0AAF0BCF2</accession>
<feature type="transmembrane region" description="Helical" evidence="1">
    <location>
        <begin position="64"/>
        <end position="87"/>
    </location>
</feature>
<name>A0AAF0BCF2_9ENTE</name>
<dbReference type="Gene3D" id="1.10.1760.20">
    <property type="match status" value="1"/>
</dbReference>